<keyword evidence="7" id="KW-0378">Hydrolase</keyword>
<proteinExistence type="predicted"/>
<dbReference type="EMBL" id="JAGGKG010000023">
    <property type="protein sequence ID" value="MBP1907242.1"/>
    <property type="molecule type" value="Genomic_DNA"/>
</dbReference>
<keyword evidence="7" id="KW-0347">Helicase</keyword>
<evidence type="ECO:0000256" key="4">
    <source>
        <dbReference type="SAM" id="MobiDB-lite"/>
    </source>
</evidence>
<name>A0ABS4FXG4_9BACL</name>
<comment type="caution">
    <text evidence="7">The sequence shown here is derived from an EMBL/GenBank/DDBJ whole genome shotgun (WGS) entry which is preliminary data.</text>
</comment>
<evidence type="ECO:0000259" key="5">
    <source>
        <dbReference type="PROSITE" id="PS51192"/>
    </source>
</evidence>
<evidence type="ECO:0000256" key="2">
    <source>
        <dbReference type="ARBA" id="ARBA00022840"/>
    </source>
</evidence>
<gene>
    <name evidence="7" type="ORF">J2Z32_003917</name>
</gene>
<dbReference type="Proteomes" id="UP001519272">
    <property type="component" value="Unassembled WGS sequence"/>
</dbReference>
<evidence type="ECO:0000256" key="1">
    <source>
        <dbReference type="ARBA" id="ARBA00022741"/>
    </source>
</evidence>
<dbReference type="InterPro" id="IPR001650">
    <property type="entry name" value="Helicase_C-like"/>
</dbReference>
<dbReference type="Pfam" id="PF00270">
    <property type="entry name" value="DEAD"/>
    <property type="match status" value="1"/>
</dbReference>
<keyword evidence="2" id="KW-0067">ATP-binding</keyword>
<dbReference type="Gene3D" id="3.40.50.300">
    <property type="entry name" value="P-loop containing nucleotide triphosphate hydrolases"/>
    <property type="match status" value="2"/>
</dbReference>
<dbReference type="Pfam" id="PF00271">
    <property type="entry name" value="Helicase_C"/>
    <property type="match status" value="1"/>
</dbReference>
<feature type="compositionally biased region" description="Basic and acidic residues" evidence="4">
    <location>
        <begin position="81"/>
        <end position="92"/>
    </location>
</feature>
<evidence type="ECO:0000256" key="3">
    <source>
        <dbReference type="ARBA" id="ARBA00023125"/>
    </source>
</evidence>
<reference evidence="7 8" key="1">
    <citation type="submission" date="2021-03" db="EMBL/GenBank/DDBJ databases">
        <title>Genomic Encyclopedia of Type Strains, Phase IV (KMG-IV): sequencing the most valuable type-strain genomes for metagenomic binning, comparative biology and taxonomic classification.</title>
        <authorList>
            <person name="Goeker M."/>
        </authorList>
    </citation>
    <scope>NUCLEOTIDE SEQUENCE [LARGE SCALE GENOMIC DNA]</scope>
    <source>
        <strain evidence="7 8">DSM 14349</strain>
    </source>
</reference>
<feature type="domain" description="Helicase ATP-binding" evidence="5">
    <location>
        <begin position="554"/>
        <end position="706"/>
    </location>
</feature>
<dbReference type="SUPFAM" id="SSF52540">
    <property type="entry name" value="P-loop containing nucleoside triphosphate hydrolases"/>
    <property type="match status" value="1"/>
</dbReference>
<dbReference type="InterPro" id="IPR027417">
    <property type="entry name" value="P-loop_NTPase"/>
</dbReference>
<dbReference type="PANTHER" id="PTHR30580">
    <property type="entry name" value="PRIMOSOMAL PROTEIN N"/>
    <property type="match status" value="1"/>
</dbReference>
<keyword evidence="3" id="KW-0238">DNA-binding</keyword>
<accession>A0ABS4FXG4</accession>
<feature type="region of interest" description="Disordered" evidence="4">
    <location>
        <begin position="81"/>
        <end position="120"/>
    </location>
</feature>
<dbReference type="GO" id="GO:0004386">
    <property type="term" value="F:helicase activity"/>
    <property type="evidence" value="ECO:0007669"/>
    <property type="project" value="UniProtKB-KW"/>
</dbReference>
<keyword evidence="1" id="KW-0547">Nucleotide-binding</keyword>
<keyword evidence="8" id="KW-1185">Reference proteome</keyword>
<dbReference type="PANTHER" id="PTHR30580:SF1">
    <property type="entry name" value="COMF OPERON PROTEIN 1"/>
    <property type="match status" value="1"/>
</dbReference>
<dbReference type="SMART" id="SM00490">
    <property type="entry name" value="HELICc"/>
    <property type="match status" value="1"/>
</dbReference>
<evidence type="ECO:0000259" key="6">
    <source>
        <dbReference type="PROSITE" id="PS51194"/>
    </source>
</evidence>
<feature type="domain" description="Helicase C-terminal" evidence="6">
    <location>
        <begin position="739"/>
        <end position="887"/>
    </location>
</feature>
<dbReference type="SMART" id="SM00487">
    <property type="entry name" value="DEXDc"/>
    <property type="match status" value="1"/>
</dbReference>
<dbReference type="PROSITE" id="PS51194">
    <property type="entry name" value="HELICASE_CTER"/>
    <property type="match status" value="1"/>
</dbReference>
<dbReference type="InterPro" id="IPR011545">
    <property type="entry name" value="DEAD/DEAH_box_helicase_dom"/>
</dbReference>
<evidence type="ECO:0000313" key="7">
    <source>
        <dbReference type="EMBL" id="MBP1907242.1"/>
    </source>
</evidence>
<dbReference type="RefSeq" id="WP_245251620.1">
    <property type="nucleotide sequence ID" value="NZ_JAGGKG010000023.1"/>
</dbReference>
<evidence type="ECO:0000313" key="8">
    <source>
        <dbReference type="Proteomes" id="UP001519272"/>
    </source>
</evidence>
<organism evidence="7 8">
    <name type="scientific">Paenibacillus turicensis</name>
    <dbReference type="NCBI Taxonomy" id="160487"/>
    <lineage>
        <taxon>Bacteria</taxon>
        <taxon>Bacillati</taxon>
        <taxon>Bacillota</taxon>
        <taxon>Bacilli</taxon>
        <taxon>Bacillales</taxon>
        <taxon>Paenibacillaceae</taxon>
        <taxon>Paenibacillus</taxon>
    </lineage>
</organism>
<sequence>MRVALYAIRRVDSTADHAMSSSNHASKIMDKWELLVSLNMCMDILWWSHWEQWNQKDQRDKRDQEQYKKELEHKQQYKQLKEWQRHQEHPENQEQPQCQKHQQHKQYQEQDQNYSHDQKNDYKFAPPAAMLLLSSDLPLGWAVMLRDNFIYQSQMDQWTSSAWLKYLNEQLQPLMKEEAVTLKQQLGRNSNRFDTREAGDISKKTNKTNKSKSTYRSNMPVWLWSLNQGLTIQGRAMVSEITVYKSDALENGPSDLEKQDEYFPHLLLEDGSLNAAAAGYIEAGSDRLSNLLAGRSLLEQELLVLLEGSDEPNKHLPQETYIQSHVKHQINSQGVNLHSEGSAMSLRGAWRLLMQHAQLRGRVVLTSAVAVAHSRQRGASDYATQRGHDRDRRLPRLRPAALLKWAARRKLVYRCRRCGSGVQVRTPCGSCGSLCCAYCEACLTLGRSRACALLVQGSAHELAVPMVAQPEPGAAPSTAPSVTCPHTASDVGSAPSPTASVLDRWGLSPAQSAAAGAALDFLQGAPHVARVGRSHCLRFSLSHLANAPKSLSQPRQSQQPNRFLLWAVTGAGKTEMIFPLLAYVLERGGRALVATPRRDVVLELAPRLKVAFPDAQISTLYGGSPERFKQGNLVIATTHQLMRFSHCFDLVVIDELDAFPYHNDPMLAYAAAQCCKPNGKYILLSATPPITLQKEVQKGVLPHAKVPARFHGHPLPVPKHIGMKGVKFVLRTKQLPPSLIASLRHSVQRGAQIFIFVARIRHIPPLIAVLKRYFPALAIEGTSSEDVDRAEKVLRFRDCDIRMLVTTTILERGVTVKKSDVYILDADSDLFDEASLVQMAGRAGRSSDDPAGLVIFSSLDWTTSQRKAIAQIKQMNTLARKRGYLTN</sequence>
<protein>
    <submittedName>
        <fullName evidence="7">Late competence protein required for DNA uptake (Superfamily II DNA/RNA helicase)</fullName>
    </submittedName>
</protein>
<dbReference type="InterPro" id="IPR014001">
    <property type="entry name" value="Helicase_ATP-bd"/>
</dbReference>
<dbReference type="PROSITE" id="PS51192">
    <property type="entry name" value="HELICASE_ATP_BIND_1"/>
    <property type="match status" value="1"/>
</dbReference>